<proteinExistence type="inferred from homology"/>
<dbReference type="PROSITE" id="PS50850">
    <property type="entry name" value="MFS"/>
    <property type="match status" value="1"/>
</dbReference>
<feature type="transmembrane region" description="Helical" evidence="7">
    <location>
        <begin position="369"/>
        <end position="388"/>
    </location>
</feature>
<dbReference type="OrthoDB" id="5296287at2759"/>
<dbReference type="Pfam" id="PF07690">
    <property type="entry name" value="MFS_1"/>
    <property type="match status" value="1"/>
</dbReference>
<name>A0A9W9TU58_9EURO</name>
<evidence type="ECO:0000313" key="9">
    <source>
        <dbReference type="EMBL" id="KAJ5239634.1"/>
    </source>
</evidence>
<feature type="domain" description="Major facilitator superfamily (MFS) profile" evidence="8">
    <location>
        <begin position="60"/>
        <end position="491"/>
    </location>
</feature>
<dbReference type="GO" id="GO:0016020">
    <property type="term" value="C:membrane"/>
    <property type="evidence" value="ECO:0007669"/>
    <property type="project" value="UniProtKB-SubCell"/>
</dbReference>
<feature type="compositionally biased region" description="Polar residues" evidence="6">
    <location>
        <begin position="1"/>
        <end position="12"/>
    </location>
</feature>
<dbReference type="Gene3D" id="1.20.1250.20">
    <property type="entry name" value="MFS general substrate transporter like domains"/>
    <property type="match status" value="1"/>
</dbReference>
<comment type="subcellular location">
    <subcellularLocation>
        <location evidence="1">Membrane</location>
        <topology evidence="1">Multi-pass membrane protein</topology>
    </subcellularLocation>
</comment>
<protein>
    <recommendedName>
        <fullName evidence="8">Major facilitator superfamily (MFS) profile domain-containing protein</fullName>
    </recommendedName>
</protein>
<evidence type="ECO:0000256" key="2">
    <source>
        <dbReference type="ARBA" id="ARBA00008335"/>
    </source>
</evidence>
<dbReference type="FunFam" id="1.20.1250.20:FF:000011">
    <property type="entry name" value="MFS multidrug transporter, putative"/>
    <property type="match status" value="1"/>
</dbReference>
<sequence>MEKSQARTSQAGDETDVEAQLPPPAPTAKAESLNTTFVDWEGPNDPQNPFNWPTWRKTVQIGLMTFNTFITPLASSMLTPGVANILREFHSSSDIISSFLVSVYLLGYVFGPFFIAPLSELYGRVPVYHACNAVLLIFTIACAVAQTLPQLMVFRFLAGVAGVCPLTIGAGTVADMVYREQRAGVMALWSMGPYMGPVIGPIAGGFLVEATNWRWVFWVLSITIGVVLVATVLCYRESYAPVLLTRKAARLRKETGDSNIRSKFENDERSPRRIFMAALARPIKLLFTSPIVFLMALFAAITYGYLYLMFTTMTPIFEGIYGFSQGIAGLAYIGFGVGCLSGAAVIGPIANRIAASHTARGCFSPESRLLPMMYGCWALPIGLFWYGWSAQAHTHWIMPIIGTAIFGVGLVAVFSCVSAYLVESYLVYAASVTAANTCFRSLVGALLPLAGHRMYATLGLGWGSSLLAFIALAMCSVPWFFARYGARIRTNPSFQIRLA</sequence>
<feature type="transmembrane region" description="Helical" evidence="7">
    <location>
        <begin position="61"/>
        <end position="83"/>
    </location>
</feature>
<feature type="transmembrane region" description="Helical" evidence="7">
    <location>
        <begin position="285"/>
        <end position="306"/>
    </location>
</feature>
<evidence type="ECO:0000256" key="4">
    <source>
        <dbReference type="ARBA" id="ARBA00022989"/>
    </source>
</evidence>
<gene>
    <name evidence="9" type="ORF">N7468_004253</name>
</gene>
<evidence type="ECO:0000256" key="7">
    <source>
        <dbReference type="SAM" id="Phobius"/>
    </source>
</evidence>
<evidence type="ECO:0000256" key="5">
    <source>
        <dbReference type="ARBA" id="ARBA00023136"/>
    </source>
</evidence>
<evidence type="ECO:0000256" key="6">
    <source>
        <dbReference type="SAM" id="MobiDB-lite"/>
    </source>
</evidence>
<evidence type="ECO:0000313" key="10">
    <source>
        <dbReference type="Proteomes" id="UP001150941"/>
    </source>
</evidence>
<evidence type="ECO:0000256" key="3">
    <source>
        <dbReference type="ARBA" id="ARBA00022692"/>
    </source>
</evidence>
<dbReference type="PANTHER" id="PTHR23502:SF68">
    <property type="entry name" value="MULTIDRUG TRANSPORTER, PUTATIVE (AFU_ORTHOLOGUE AFUA_3G01120)-RELATED"/>
    <property type="match status" value="1"/>
</dbReference>
<feature type="region of interest" description="Disordered" evidence="6">
    <location>
        <begin position="1"/>
        <end position="29"/>
    </location>
</feature>
<dbReference type="SUPFAM" id="SSF103473">
    <property type="entry name" value="MFS general substrate transporter"/>
    <property type="match status" value="1"/>
</dbReference>
<feature type="transmembrane region" description="Helical" evidence="7">
    <location>
        <begin position="95"/>
        <end position="115"/>
    </location>
</feature>
<feature type="transmembrane region" description="Helical" evidence="7">
    <location>
        <begin position="462"/>
        <end position="482"/>
    </location>
</feature>
<evidence type="ECO:0000259" key="8">
    <source>
        <dbReference type="PROSITE" id="PS50850"/>
    </source>
</evidence>
<evidence type="ECO:0000256" key="1">
    <source>
        <dbReference type="ARBA" id="ARBA00004141"/>
    </source>
</evidence>
<dbReference type="InterPro" id="IPR020846">
    <property type="entry name" value="MFS_dom"/>
</dbReference>
<organism evidence="9 10">
    <name type="scientific">Penicillium chermesinum</name>
    <dbReference type="NCBI Taxonomy" id="63820"/>
    <lineage>
        <taxon>Eukaryota</taxon>
        <taxon>Fungi</taxon>
        <taxon>Dikarya</taxon>
        <taxon>Ascomycota</taxon>
        <taxon>Pezizomycotina</taxon>
        <taxon>Eurotiomycetes</taxon>
        <taxon>Eurotiomycetidae</taxon>
        <taxon>Eurotiales</taxon>
        <taxon>Aspergillaceae</taxon>
        <taxon>Penicillium</taxon>
    </lineage>
</organism>
<keyword evidence="4 7" id="KW-1133">Transmembrane helix</keyword>
<feature type="transmembrane region" description="Helical" evidence="7">
    <location>
        <begin position="185"/>
        <end position="203"/>
    </location>
</feature>
<dbReference type="InterPro" id="IPR011701">
    <property type="entry name" value="MFS"/>
</dbReference>
<dbReference type="AlphaFoldDB" id="A0A9W9TU58"/>
<dbReference type="CDD" id="cd17323">
    <property type="entry name" value="MFS_Tpo1_MDR_like"/>
    <property type="match status" value="1"/>
</dbReference>
<dbReference type="EMBL" id="JAPQKS010000003">
    <property type="protein sequence ID" value="KAJ5239634.1"/>
    <property type="molecule type" value="Genomic_DNA"/>
</dbReference>
<feature type="transmembrane region" description="Helical" evidence="7">
    <location>
        <begin position="215"/>
        <end position="235"/>
    </location>
</feature>
<feature type="transmembrane region" description="Helical" evidence="7">
    <location>
        <begin position="428"/>
        <end position="450"/>
    </location>
</feature>
<keyword evidence="10" id="KW-1185">Reference proteome</keyword>
<comment type="similarity">
    <text evidence="2">Belongs to the major facilitator superfamily.</text>
</comment>
<dbReference type="Proteomes" id="UP001150941">
    <property type="component" value="Unassembled WGS sequence"/>
</dbReference>
<reference evidence="9" key="1">
    <citation type="submission" date="2022-11" db="EMBL/GenBank/DDBJ databases">
        <authorList>
            <person name="Petersen C."/>
        </authorList>
    </citation>
    <scope>NUCLEOTIDE SEQUENCE</scope>
    <source>
        <strain evidence="9">IBT 19713</strain>
    </source>
</reference>
<dbReference type="InterPro" id="IPR036259">
    <property type="entry name" value="MFS_trans_sf"/>
</dbReference>
<dbReference type="RefSeq" id="XP_058332553.1">
    <property type="nucleotide sequence ID" value="XM_058473550.1"/>
</dbReference>
<dbReference type="PANTHER" id="PTHR23502">
    <property type="entry name" value="MAJOR FACILITATOR SUPERFAMILY"/>
    <property type="match status" value="1"/>
</dbReference>
<dbReference type="GO" id="GO:0022857">
    <property type="term" value="F:transmembrane transporter activity"/>
    <property type="evidence" value="ECO:0007669"/>
    <property type="project" value="InterPro"/>
</dbReference>
<comment type="caution">
    <text evidence="9">The sequence shown here is derived from an EMBL/GenBank/DDBJ whole genome shotgun (WGS) entry which is preliminary data.</text>
</comment>
<feature type="transmembrane region" description="Helical" evidence="7">
    <location>
        <begin position="326"/>
        <end position="349"/>
    </location>
</feature>
<reference evidence="9" key="2">
    <citation type="journal article" date="2023" name="IMA Fungus">
        <title>Comparative genomic study of the Penicillium genus elucidates a diverse pangenome and 15 lateral gene transfer events.</title>
        <authorList>
            <person name="Petersen C."/>
            <person name="Sorensen T."/>
            <person name="Nielsen M.R."/>
            <person name="Sondergaard T.E."/>
            <person name="Sorensen J.L."/>
            <person name="Fitzpatrick D.A."/>
            <person name="Frisvad J.C."/>
            <person name="Nielsen K.L."/>
        </authorList>
    </citation>
    <scope>NUCLEOTIDE SEQUENCE</scope>
    <source>
        <strain evidence="9">IBT 19713</strain>
    </source>
</reference>
<accession>A0A9W9TU58</accession>
<keyword evidence="3 7" id="KW-0812">Transmembrane</keyword>
<feature type="transmembrane region" description="Helical" evidence="7">
    <location>
        <begin position="400"/>
        <end position="421"/>
    </location>
</feature>
<dbReference type="GeneID" id="83200853"/>
<feature type="transmembrane region" description="Helical" evidence="7">
    <location>
        <begin position="127"/>
        <end position="146"/>
    </location>
</feature>
<feature type="transmembrane region" description="Helical" evidence="7">
    <location>
        <begin position="152"/>
        <end position="173"/>
    </location>
</feature>
<keyword evidence="5 7" id="KW-0472">Membrane</keyword>